<name>A0ABR5NB13_BRECH</name>
<protein>
    <recommendedName>
        <fullName evidence="1">Methyltransferase domain-containing protein</fullName>
    </recommendedName>
</protein>
<proteinExistence type="predicted"/>
<evidence type="ECO:0000313" key="2">
    <source>
        <dbReference type="EMBL" id="KQL48736.1"/>
    </source>
</evidence>
<dbReference type="SUPFAM" id="SSF53335">
    <property type="entry name" value="S-adenosyl-L-methionine-dependent methyltransferases"/>
    <property type="match status" value="1"/>
</dbReference>
<dbReference type="RefSeq" id="WP_055743028.1">
    <property type="nucleotide sequence ID" value="NZ_LJJB01000007.1"/>
</dbReference>
<reference evidence="2 3" key="1">
    <citation type="submission" date="2015-09" db="EMBL/GenBank/DDBJ databases">
        <title>Genome sequencing project for genomic taxonomy and phylogenomics of Bacillus-like bacteria.</title>
        <authorList>
            <person name="Liu B."/>
            <person name="Wang J."/>
            <person name="Zhu Y."/>
            <person name="Liu G."/>
            <person name="Chen Q."/>
            <person name="Chen Z."/>
            <person name="Lan J."/>
            <person name="Che J."/>
            <person name="Ge C."/>
            <person name="Shi H."/>
            <person name="Pan Z."/>
            <person name="Liu X."/>
        </authorList>
    </citation>
    <scope>NUCLEOTIDE SEQUENCE [LARGE SCALE GENOMIC DNA]</scope>
    <source>
        <strain evidence="2 3">DSM 8552</strain>
    </source>
</reference>
<accession>A0ABR5NB13</accession>
<comment type="caution">
    <text evidence="2">The sequence shown here is derived from an EMBL/GenBank/DDBJ whole genome shotgun (WGS) entry which is preliminary data.</text>
</comment>
<evidence type="ECO:0000313" key="3">
    <source>
        <dbReference type="Proteomes" id="UP000051063"/>
    </source>
</evidence>
<dbReference type="Pfam" id="PF13847">
    <property type="entry name" value="Methyltransf_31"/>
    <property type="match status" value="1"/>
</dbReference>
<gene>
    <name evidence="2" type="ORF">AN963_02750</name>
</gene>
<sequence length="258" mass="29403">MPIIKAKNYIDVYKIRSSAEDIHQMSGRHDKRITTFCNQQIERETVPSKDDVVIDIGCGDGSLLQQIHKGIAKGIGIVPTTEEKSRLESEYSIPNLSFLKGVTIKLPCENEMATIVICNGVLILLESTEELIASLREIHRVSRKNATIWIGELPHVNEFAYYHKNYGDSITKWLFSEFRQKGMFAAAQAFLKVLTALLTKETLIINPKTHFHIEPAEFIQICKDIGLDVFKYSKNKTIDSDENVVEVPTRYNYLIRKT</sequence>
<evidence type="ECO:0000259" key="1">
    <source>
        <dbReference type="Pfam" id="PF13847"/>
    </source>
</evidence>
<keyword evidence="3" id="KW-1185">Reference proteome</keyword>
<dbReference type="Gene3D" id="3.40.50.150">
    <property type="entry name" value="Vaccinia Virus protein VP39"/>
    <property type="match status" value="1"/>
</dbReference>
<dbReference type="EMBL" id="LJJB01000007">
    <property type="protein sequence ID" value="KQL48736.1"/>
    <property type="molecule type" value="Genomic_DNA"/>
</dbReference>
<feature type="domain" description="Methyltransferase" evidence="1">
    <location>
        <begin position="48"/>
        <end position="159"/>
    </location>
</feature>
<dbReference type="Proteomes" id="UP000051063">
    <property type="component" value="Unassembled WGS sequence"/>
</dbReference>
<dbReference type="InterPro" id="IPR029063">
    <property type="entry name" value="SAM-dependent_MTases_sf"/>
</dbReference>
<dbReference type="InterPro" id="IPR025714">
    <property type="entry name" value="Methyltranfer_dom"/>
</dbReference>
<organism evidence="2 3">
    <name type="scientific">Brevibacillus choshinensis</name>
    <dbReference type="NCBI Taxonomy" id="54911"/>
    <lineage>
        <taxon>Bacteria</taxon>
        <taxon>Bacillati</taxon>
        <taxon>Bacillota</taxon>
        <taxon>Bacilli</taxon>
        <taxon>Bacillales</taxon>
        <taxon>Paenibacillaceae</taxon>
        <taxon>Brevibacillus</taxon>
    </lineage>
</organism>